<organism evidence="3 4">
    <name type="scientific">Marasmius tenuissimus</name>
    <dbReference type="NCBI Taxonomy" id="585030"/>
    <lineage>
        <taxon>Eukaryota</taxon>
        <taxon>Fungi</taxon>
        <taxon>Dikarya</taxon>
        <taxon>Basidiomycota</taxon>
        <taxon>Agaricomycotina</taxon>
        <taxon>Agaricomycetes</taxon>
        <taxon>Agaricomycetidae</taxon>
        <taxon>Agaricales</taxon>
        <taxon>Marasmiineae</taxon>
        <taxon>Marasmiaceae</taxon>
        <taxon>Marasmius</taxon>
    </lineage>
</organism>
<dbReference type="Pfam" id="PF07714">
    <property type="entry name" value="PK_Tyr_Ser-Thr"/>
    <property type="match status" value="1"/>
</dbReference>
<feature type="domain" description="Protein kinase" evidence="2">
    <location>
        <begin position="565"/>
        <end position="866"/>
    </location>
</feature>
<dbReference type="EMBL" id="JBBXMP010000012">
    <property type="protein sequence ID" value="KAL0069492.1"/>
    <property type="molecule type" value="Genomic_DNA"/>
</dbReference>
<dbReference type="SUPFAM" id="SSF56112">
    <property type="entry name" value="Protein kinase-like (PK-like)"/>
    <property type="match status" value="1"/>
</dbReference>
<dbReference type="InterPro" id="IPR011009">
    <property type="entry name" value="Kinase-like_dom_sf"/>
</dbReference>
<dbReference type="PANTHER" id="PTHR44329">
    <property type="entry name" value="SERINE/THREONINE-PROTEIN KINASE TNNI3K-RELATED"/>
    <property type="match status" value="1"/>
</dbReference>
<dbReference type="Gene3D" id="1.10.510.10">
    <property type="entry name" value="Transferase(Phosphotransferase) domain 1"/>
    <property type="match status" value="1"/>
</dbReference>
<feature type="compositionally biased region" description="Polar residues" evidence="1">
    <location>
        <begin position="273"/>
        <end position="284"/>
    </location>
</feature>
<comment type="caution">
    <text evidence="3">The sequence shown here is derived from an EMBL/GenBank/DDBJ whole genome shotgun (WGS) entry which is preliminary data.</text>
</comment>
<dbReference type="Proteomes" id="UP001437256">
    <property type="component" value="Unassembled WGS sequence"/>
</dbReference>
<dbReference type="Pfam" id="PF00069">
    <property type="entry name" value="Pkinase"/>
    <property type="match status" value="1"/>
</dbReference>
<proteinExistence type="predicted"/>
<feature type="region of interest" description="Disordered" evidence="1">
    <location>
        <begin position="336"/>
        <end position="434"/>
    </location>
</feature>
<evidence type="ECO:0000259" key="2">
    <source>
        <dbReference type="PROSITE" id="PS50011"/>
    </source>
</evidence>
<sequence>MNSFPNTRTPSQVLLVAHNLQIVMGVSNSDASSNFVLQKLHAASNPSSGFDDNVKDICSKVCSMHDSYADRESVPGMTDLIRRSCEAVYTSIFRSMSEPEKKIDDQDIRLLRRTLDRIQELAEQLHSQHSLTNLILQPRYKSRIEKDDKVLCHFIVKHSPPFPRTNRSPSPACPRAESTRTKSRPHTPIPSPSHSTYSLRQSEETPPPQVSRDPSVRTLNSSHREVMNHPCAISSETTLEGSVSSSSDHDPPQVRIVDPQGVETDDEGWGSEAETTISCGSTQPRFKADDDIRKRALNKGRHVEASLYGGGADNHSHLRISAGPQPSSTIVLCGHDQNETTPTKTVRRSPSTTLTRKSLAQLRKKSSSLSRHFTRGDSVLSGPNQDSEPPQVRIVTPHGVEIDESSQELEGEKTIRGPVTRPRIKTGDDILKPMPTAERPVETTILKPIKTKSPNCDSRRTSACPSTSSVLSGNEIPLPIACPRIEIEDDIRRLLNDKQRCAATLNSDLPSHQAQLIANFLHKEIQASECPKLRKKYTKYLRLLFEKIRVLPECLFLNDIKLAGDVPGRPIGGGGFSDVYKGSYNDKEVCLKVLRVFIQDGADRTRMTMHQLCKEALLWTQLCHDNVLPLYGVYDKLFSQAEFCLVSPWMVNGNIKHYLTRNPGYDRLTAIQEVAAGIAYLHSLWIVHGDIKPVSYHLPTFHHLVRIYRLTWNLLNVQQNILVDEDGRCRLADFGLANAAAEISTAFSPSDPNRGGTLRYMAPELLLPTTEPDEPCKEKTDSFPGPGDIYAYGCTVYELVTGELPFSNLPEGAVIVQVAYFGARPSRPRDAGWCSDDVWALIEQCWHQDARARPSAQDVEASAKLLQQ</sequence>
<keyword evidence="4" id="KW-1185">Reference proteome</keyword>
<dbReference type="InterPro" id="IPR000719">
    <property type="entry name" value="Prot_kinase_dom"/>
</dbReference>
<dbReference type="InterPro" id="IPR001245">
    <property type="entry name" value="Ser-Thr/Tyr_kinase_cat_dom"/>
</dbReference>
<dbReference type="InterPro" id="IPR051681">
    <property type="entry name" value="Ser/Thr_Kinases-Pseudokinases"/>
</dbReference>
<gene>
    <name evidence="3" type="ORF">AAF712_003527</name>
</gene>
<name>A0ABR3AAC1_9AGAR</name>
<evidence type="ECO:0000313" key="4">
    <source>
        <dbReference type="Proteomes" id="UP001437256"/>
    </source>
</evidence>
<feature type="compositionally biased region" description="Polar residues" evidence="1">
    <location>
        <begin position="234"/>
        <end position="246"/>
    </location>
</feature>
<protein>
    <recommendedName>
        <fullName evidence="2">Protein kinase domain-containing protein</fullName>
    </recommendedName>
</protein>
<dbReference type="PROSITE" id="PS50011">
    <property type="entry name" value="PROTEIN_KINASE_DOM"/>
    <property type="match status" value="1"/>
</dbReference>
<evidence type="ECO:0000256" key="1">
    <source>
        <dbReference type="SAM" id="MobiDB-lite"/>
    </source>
</evidence>
<accession>A0ABR3AAC1</accession>
<feature type="compositionally biased region" description="Polar residues" evidence="1">
    <location>
        <begin position="339"/>
        <end position="358"/>
    </location>
</feature>
<feature type="region of interest" description="Disordered" evidence="1">
    <location>
        <begin position="160"/>
        <end position="285"/>
    </location>
</feature>
<evidence type="ECO:0000313" key="3">
    <source>
        <dbReference type="EMBL" id="KAL0069492.1"/>
    </source>
</evidence>
<reference evidence="3 4" key="1">
    <citation type="submission" date="2024-05" db="EMBL/GenBank/DDBJ databases">
        <title>A draft genome resource for the thread blight pathogen Marasmius tenuissimus strain MS-2.</title>
        <authorList>
            <person name="Yulfo-Soto G.E."/>
            <person name="Baruah I.K."/>
            <person name="Amoako-Attah I."/>
            <person name="Bukari Y."/>
            <person name="Meinhardt L.W."/>
            <person name="Bailey B.A."/>
            <person name="Cohen S.P."/>
        </authorList>
    </citation>
    <scope>NUCLEOTIDE SEQUENCE [LARGE SCALE GENOMIC DNA]</scope>
    <source>
        <strain evidence="3 4">MS-2</strain>
    </source>
</reference>